<gene>
    <name evidence="1" type="ORF">HGRIS_005391</name>
</gene>
<protein>
    <submittedName>
        <fullName evidence="1">Uncharacterized protein</fullName>
    </submittedName>
</protein>
<comment type="caution">
    <text evidence="1">The sequence shown here is derived from an EMBL/GenBank/DDBJ whole genome shotgun (WGS) entry which is preliminary data.</text>
</comment>
<proteinExistence type="predicted"/>
<name>A0ABR3JFX4_9AGAR</name>
<evidence type="ECO:0000313" key="2">
    <source>
        <dbReference type="Proteomes" id="UP001556367"/>
    </source>
</evidence>
<sequence length="124" mass="14143">MQHTSLIRSQREYWHQAHIGDDVHGVKSLQSSLLHVYVDPSFAVSGFACYAGEGASPALVSAVLQYQARPRSRVQCQPTPYSVLDRRLLRRHAKQRQYTAILPSHPLDLPRKLIYTLRELAQHT</sequence>
<accession>A0ABR3JFX4</accession>
<dbReference type="EMBL" id="JASNQZ010000008">
    <property type="protein sequence ID" value="KAL0954263.1"/>
    <property type="molecule type" value="Genomic_DNA"/>
</dbReference>
<reference evidence="2" key="1">
    <citation type="submission" date="2024-06" db="EMBL/GenBank/DDBJ databases">
        <title>Multi-omics analyses provide insights into the biosynthesis of the anticancer antibiotic pleurotin in Hohenbuehelia grisea.</title>
        <authorList>
            <person name="Weaver J.A."/>
            <person name="Alberti F."/>
        </authorList>
    </citation>
    <scope>NUCLEOTIDE SEQUENCE [LARGE SCALE GENOMIC DNA]</scope>
    <source>
        <strain evidence="2">T-177</strain>
    </source>
</reference>
<organism evidence="1 2">
    <name type="scientific">Hohenbuehelia grisea</name>
    <dbReference type="NCBI Taxonomy" id="104357"/>
    <lineage>
        <taxon>Eukaryota</taxon>
        <taxon>Fungi</taxon>
        <taxon>Dikarya</taxon>
        <taxon>Basidiomycota</taxon>
        <taxon>Agaricomycotina</taxon>
        <taxon>Agaricomycetes</taxon>
        <taxon>Agaricomycetidae</taxon>
        <taxon>Agaricales</taxon>
        <taxon>Pleurotineae</taxon>
        <taxon>Pleurotaceae</taxon>
        <taxon>Hohenbuehelia</taxon>
    </lineage>
</organism>
<evidence type="ECO:0000313" key="1">
    <source>
        <dbReference type="EMBL" id="KAL0954263.1"/>
    </source>
</evidence>
<keyword evidence="2" id="KW-1185">Reference proteome</keyword>
<dbReference type="Proteomes" id="UP001556367">
    <property type="component" value="Unassembled WGS sequence"/>
</dbReference>